<dbReference type="Proteomes" id="UP000824782">
    <property type="component" value="Unassembled WGS sequence"/>
</dbReference>
<comment type="caution">
    <text evidence="1">The sequence shown here is derived from an EMBL/GenBank/DDBJ whole genome shotgun (WGS) entry which is preliminary data.</text>
</comment>
<proteinExistence type="predicted"/>
<reference evidence="1" key="1">
    <citation type="thesis" date="2020" institute="ProQuest LLC" country="789 East Eisenhower Parkway, Ann Arbor, MI, USA">
        <title>Comparative Genomics and Chromosome Evolution.</title>
        <authorList>
            <person name="Mudd A.B."/>
        </authorList>
    </citation>
    <scope>NUCLEOTIDE SEQUENCE</scope>
    <source>
        <strain evidence="1">237g6f4</strain>
        <tissue evidence="1">Blood</tissue>
    </source>
</reference>
<dbReference type="EMBL" id="WNYA01000029">
    <property type="protein sequence ID" value="KAG8550754.1"/>
    <property type="molecule type" value="Genomic_DNA"/>
</dbReference>
<sequence length="30" mass="3697">MDRKVTLKEYWASIYRHPDLWIDINGLYSL</sequence>
<accession>A0AAV6ZT84</accession>
<dbReference type="AlphaFoldDB" id="A0AAV6ZT84"/>
<evidence type="ECO:0008006" key="3">
    <source>
        <dbReference type="Google" id="ProtNLM"/>
    </source>
</evidence>
<evidence type="ECO:0000313" key="2">
    <source>
        <dbReference type="Proteomes" id="UP000824782"/>
    </source>
</evidence>
<evidence type="ECO:0000313" key="1">
    <source>
        <dbReference type="EMBL" id="KAG8550754.1"/>
    </source>
</evidence>
<keyword evidence="2" id="KW-1185">Reference proteome</keyword>
<name>A0AAV6ZT84_ENGPU</name>
<gene>
    <name evidence="1" type="ORF">GDO81_021424</name>
</gene>
<organism evidence="1 2">
    <name type="scientific">Engystomops pustulosus</name>
    <name type="common">Tungara frog</name>
    <name type="synonym">Physalaemus pustulosus</name>
    <dbReference type="NCBI Taxonomy" id="76066"/>
    <lineage>
        <taxon>Eukaryota</taxon>
        <taxon>Metazoa</taxon>
        <taxon>Chordata</taxon>
        <taxon>Craniata</taxon>
        <taxon>Vertebrata</taxon>
        <taxon>Euteleostomi</taxon>
        <taxon>Amphibia</taxon>
        <taxon>Batrachia</taxon>
        <taxon>Anura</taxon>
        <taxon>Neobatrachia</taxon>
        <taxon>Hyloidea</taxon>
        <taxon>Leptodactylidae</taxon>
        <taxon>Leiuperinae</taxon>
        <taxon>Engystomops</taxon>
    </lineage>
</organism>
<protein>
    <recommendedName>
        <fullName evidence="3">Cytochrome b</fullName>
    </recommendedName>
</protein>